<organism evidence="3">
    <name type="scientific">viral metagenome</name>
    <dbReference type="NCBI Taxonomy" id="1070528"/>
    <lineage>
        <taxon>unclassified sequences</taxon>
        <taxon>metagenomes</taxon>
        <taxon>organismal metagenomes</taxon>
    </lineage>
</organism>
<evidence type="ECO:0000259" key="2">
    <source>
        <dbReference type="Pfam" id="PF19065"/>
    </source>
</evidence>
<dbReference type="EMBL" id="MN740567">
    <property type="protein sequence ID" value="QHU34185.1"/>
    <property type="molecule type" value="Genomic_DNA"/>
</dbReference>
<feature type="region of interest" description="Disordered" evidence="1">
    <location>
        <begin position="150"/>
        <end position="169"/>
    </location>
</feature>
<proteinExistence type="predicted"/>
<name>A0A6C0LVX8_9ZZZZ</name>
<accession>A0A6C0LVX8</accession>
<protein>
    <recommendedName>
        <fullName evidence="2">Minor capsid protein P8 central region domain-containing protein</fullName>
    </recommendedName>
</protein>
<dbReference type="AlphaFoldDB" id="A0A6C0LVX8"/>
<dbReference type="Pfam" id="PF19065">
    <property type="entry name" value="P8_CR"/>
    <property type="match status" value="1"/>
</dbReference>
<dbReference type="InterPro" id="IPR043916">
    <property type="entry name" value="P8_CR"/>
</dbReference>
<feature type="domain" description="Minor capsid protein P8 central region" evidence="2">
    <location>
        <begin position="45"/>
        <end position="167"/>
    </location>
</feature>
<evidence type="ECO:0000256" key="1">
    <source>
        <dbReference type="SAM" id="MobiDB-lite"/>
    </source>
</evidence>
<evidence type="ECO:0000313" key="3">
    <source>
        <dbReference type="EMBL" id="QHU34185.1"/>
    </source>
</evidence>
<reference evidence="3" key="1">
    <citation type="journal article" date="2020" name="Nature">
        <title>Giant virus diversity and host interactions through global metagenomics.</title>
        <authorList>
            <person name="Schulz F."/>
            <person name="Roux S."/>
            <person name="Paez-Espino D."/>
            <person name="Jungbluth S."/>
            <person name="Walsh D.A."/>
            <person name="Denef V.J."/>
            <person name="McMahon K.D."/>
            <person name="Konstantinidis K.T."/>
            <person name="Eloe-Fadrosh E.A."/>
            <person name="Kyrpides N.C."/>
            <person name="Woyke T."/>
        </authorList>
    </citation>
    <scope>NUCLEOTIDE SEQUENCE</scope>
    <source>
        <strain evidence="3">GVMAG-S-1016713-123</strain>
    </source>
</reference>
<sequence>MNIMSMEKQQYNGRINVMGGAETLSLHFQDKIPNNSSSFHEAMNGTYYDTTLSKTFFSLGNQTIIQNGIRAGVYKMSNNTYIVGYQDDDSLKTIMRSIFLQNSTNLPTDIKGQIKHLNEIVLSYSIPQVYGEAQGYIKYKEDISTLPNPIARPVMSKPNNKQLEQKPWF</sequence>